<dbReference type="RefSeq" id="WP_087884759.1">
    <property type="nucleotide sequence ID" value="NZ_CP021748.1"/>
</dbReference>
<dbReference type="GO" id="GO:0000155">
    <property type="term" value="F:phosphorelay sensor kinase activity"/>
    <property type="evidence" value="ECO:0007669"/>
    <property type="project" value="InterPro"/>
</dbReference>
<dbReference type="SUPFAM" id="SSF55874">
    <property type="entry name" value="ATPase domain of HSP90 chaperone/DNA topoisomerase II/histidine kinase"/>
    <property type="match status" value="1"/>
</dbReference>
<proteinExistence type="predicted"/>
<evidence type="ECO:0000256" key="9">
    <source>
        <dbReference type="SAM" id="Phobius"/>
    </source>
</evidence>
<accession>A0A1Z1WDN7</accession>
<keyword evidence="9" id="KW-1133">Transmembrane helix</keyword>
<evidence type="ECO:0000256" key="6">
    <source>
        <dbReference type="ARBA" id="ARBA00022777"/>
    </source>
</evidence>
<dbReference type="InterPro" id="IPR011712">
    <property type="entry name" value="Sig_transdc_His_kin_sub3_dim/P"/>
</dbReference>
<dbReference type="Gene3D" id="3.30.565.10">
    <property type="entry name" value="Histidine kinase-like ATPase, C-terminal domain"/>
    <property type="match status" value="1"/>
</dbReference>
<keyword evidence="12" id="KW-1185">Reference proteome</keyword>
<reference evidence="11 12" key="1">
    <citation type="submission" date="2017-05" db="EMBL/GenBank/DDBJ databases">
        <title>Streptomyces alboflavus Genome sequencing and assembly.</title>
        <authorList>
            <person name="Wang Y."/>
            <person name="Du B."/>
            <person name="Ding Y."/>
            <person name="Liu H."/>
            <person name="Hou Q."/>
            <person name="Liu K."/>
            <person name="Wang C."/>
            <person name="Yao L."/>
        </authorList>
    </citation>
    <scope>NUCLEOTIDE SEQUENCE [LARGE SCALE GENOMIC DNA]</scope>
    <source>
        <strain evidence="11 12">MDJK44</strain>
    </source>
</reference>
<dbReference type="EMBL" id="CP021748">
    <property type="protein sequence ID" value="ARX84564.1"/>
    <property type="molecule type" value="Genomic_DNA"/>
</dbReference>
<evidence type="ECO:0000256" key="7">
    <source>
        <dbReference type="ARBA" id="ARBA00022840"/>
    </source>
</evidence>
<evidence type="ECO:0000259" key="10">
    <source>
        <dbReference type="SMART" id="SM00387"/>
    </source>
</evidence>
<keyword evidence="9" id="KW-0472">Membrane</keyword>
<feature type="domain" description="Histidine kinase/HSP90-like ATPase" evidence="10">
    <location>
        <begin position="325"/>
        <end position="418"/>
    </location>
</feature>
<dbReference type="OrthoDB" id="227596at2"/>
<keyword evidence="9" id="KW-0812">Transmembrane</keyword>
<dbReference type="eggNOG" id="COG4585">
    <property type="taxonomic scope" value="Bacteria"/>
</dbReference>
<protein>
    <recommendedName>
        <fullName evidence="2">histidine kinase</fullName>
        <ecNumber evidence="2">2.7.13.3</ecNumber>
    </recommendedName>
</protein>
<feature type="transmembrane region" description="Helical" evidence="9">
    <location>
        <begin position="98"/>
        <end position="127"/>
    </location>
</feature>
<evidence type="ECO:0000313" key="12">
    <source>
        <dbReference type="Proteomes" id="UP000195880"/>
    </source>
</evidence>
<dbReference type="InterPro" id="IPR036890">
    <property type="entry name" value="HATPase_C_sf"/>
</dbReference>
<evidence type="ECO:0000256" key="3">
    <source>
        <dbReference type="ARBA" id="ARBA00022553"/>
    </source>
</evidence>
<keyword evidence="4" id="KW-0808">Transferase</keyword>
<dbReference type="PANTHER" id="PTHR24421">
    <property type="entry name" value="NITRATE/NITRITE SENSOR PROTEIN NARX-RELATED"/>
    <property type="match status" value="1"/>
</dbReference>
<dbReference type="InterPro" id="IPR003594">
    <property type="entry name" value="HATPase_dom"/>
</dbReference>
<organism evidence="11 12">
    <name type="scientific">Streptomyces alboflavus</name>
    <dbReference type="NCBI Taxonomy" id="67267"/>
    <lineage>
        <taxon>Bacteria</taxon>
        <taxon>Bacillati</taxon>
        <taxon>Actinomycetota</taxon>
        <taxon>Actinomycetes</taxon>
        <taxon>Kitasatosporales</taxon>
        <taxon>Streptomycetaceae</taxon>
        <taxon>Streptomyces</taxon>
    </lineage>
</organism>
<keyword evidence="5" id="KW-0547">Nucleotide-binding</keyword>
<evidence type="ECO:0000256" key="8">
    <source>
        <dbReference type="ARBA" id="ARBA00023012"/>
    </source>
</evidence>
<dbReference type="AlphaFoldDB" id="A0A1Z1WDN7"/>
<keyword evidence="8" id="KW-0902">Two-component regulatory system</keyword>
<keyword evidence="3" id="KW-0597">Phosphoprotein</keyword>
<keyword evidence="7" id="KW-0067">ATP-binding</keyword>
<dbReference type="SMART" id="SM00387">
    <property type="entry name" value="HATPase_c"/>
    <property type="match status" value="1"/>
</dbReference>
<dbReference type="Gene3D" id="1.20.5.1930">
    <property type="match status" value="1"/>
</dbReference>
<dbReference type="GO" id="GO:0016020">
    <property type="term" value="C:membrane"/>
    <property type="evidence" value="ECO:0007669"/>
    <property type="project" value="InterPro"/>
</dbReference>
<keyword evidence="6 11" id="KW-0418">Kinase</keyword>
<evidence type="ECO:0000256" key="1">
    <source>
        <dbReference type="ARBA" id="ARBA00000085"/>
    </source>
</evidence>
<name>A0A1Z1WDN7_9ACTN</name>
<dbReference type="CDD" id="cd16917">
    <property type="entry name" value="HATPase_UhpB-NarQ-NarX-like"/>
    <property type="match status" value="1"/>
</dbReference>
<gene>
    <name evidence="11" type="ORF">SMD44_04003</name>
</gene>
<comment type="catalytic activity">
    <reaction evidence="1">
        <text>ATP + protein L-histidine = ADP + protein N-phospho-L-histidine.</text>
        <dbReference type="EC" id="2.7.13.3"/>
    </reaction>
</comment>
<sequence length="432" mass="46571">MYEIQYVYEDGPVTQDVDQHPLTRHVQRLTQRARAFDGRRPLVWDLLVTGFFVVAAGIDYVGGGWRNIAPNTDLPGWLIAVLTLGMSLPLLSRRTRPMAVLAVMVGFGVVNSASGAMLQIALVQLIVLFNIALRLPLKTLGWAGVLMMAPLVVGTVRYPRGSWDQQIVPQVWAYTLVALLGIAVRSRQDHTRALVERARQLEVERDQQARLAAAAERTRIAREMHDIIGHNLSVITGLADGGKYAASKSPERAAQALDAIGSTSRQALAELRRLLDVLRDEAPETAELAPQPALTDLDRLIDGVRSAGLPVRSTFHGRADSLPQGQQLTVYRVVQEALTNTMKHAGAGATAAVDVSYAADGVSVSVTDNGQGGAPSDGGRGLTGMRERTALYAGTLEAGPRPHPEPGWQVRLHLPRASAPSTALPTSKESVQ</sequence>
<dbReference type="PANTHER" id="PTHR24421:SF10">
    <property type="entry name" value="NITRATE_NITRITE SENSOR PROTEIN NARQ"/>
    <property type="match status" value="1"/>
</dbReference>
<dbReference type="STRING" id="67267.GCA_000716675_08143"/>
<dbReference type="GO" id="GO:0005524">
    <property type="term" value="F:ATP binding"/>
    <property type="evidence" value="ECO:0007669"/>
    <property type="project" value="UniProtKB-KW"/>
</dbReference>
<evidence type="ECO:0000256" key="5">
    <source>
        <dbReference type="ARBA" id="ARBA00022741"/>
    </source>
</evidence>
<feature type="transmembrane region" description="Helical" evidence="9">
    <location>
        <begin position="42"/>
        <end position="62"/>
    </location>
</feature>
<dbReference type="GO" id="GO:0046983">
    <property type="term" value="F:protein dimerization activity"/>
    <property type="evidence" value="ECO:0007669"/>
    <property type="project" value="InterPro"/>
</dbReference>
<evidence type="ECO:0000256" key="2">
    <source>
        <dbReference type="ARBA" id="ARBA00012438"/>
    </source>
</evidence>
<evidence type="ECO:0000313" key="11">
    <source>
        <dbReference type="EMBL" id="ARX84564.1"/>
    </source>
</evidence>
<evidence type="ECO:0000256" key="4">
    <source>
        <dbReference type="ARBA" id="ARBA00022679"/>
    </source>
</evidence>
<dbReference type="EC" id="2.7.13.3" evidence="2"/>
<dbReference type="Pfam" id="PF07730">
    <property type="entry name" value="HisKA_3"/>
    <property type="match status" value="1"/>
</dbReference>
<dbReference type="InterPro" id="IPR050482">
    <property type="entry name" value="Sensor_HK_TwoCompSys"/>
</dbReference>
<dbReference type="Proteomes" id="UP000195880">
    <property type="component" value="Chromosome"/>
</dbReference>
<dbReference type="KEGG" id="salf:SMD44_04003"/>
<feature type="transmembrane region" description="Helical" evidence="9">
    <location>
        <begin position="74"/>
        <end position="91"/>
    </location>
</feature>
<dbReference type="Pfam" id="PF02518">
    <property type="entry name" value="HATPase_c"/>
    <property type="match status" value="1"/>
</dbReference>